<evidence type="ECO:0000259" key="3">
    <source>
        <dbReference type="Pfam" id="PF00155"/>
    </source>
</evidence>
<dbReference type="InterPro" id="IPR015422">
    <property type="entry name" value="PyrdxlP-dep_Trfase_small"/>
</dbReference>
<comment type="similarity">
    <text evidence="1">Belongs to the class-I pyridoxal-phosphate-dependent aminotransferase family.</text>
</comment>
<evidence type="ECO:0000259" key="4">
    <source>
        <dbReference type="Pfam" id="PF12697"/>
    </source>
</evidence>
<dbReference type="PROSITE" id="PS00105">
    <property type="entry name" value="AA_TRANSFER_CLASS_1"/>
    <property type="match status" value="1"/>
</dbReference>
<dbReference type="VEuPathDB" id="FungiDB:AO090026000561"/>
<dbReference type="Pfam" id="PF00155">
    <property type="entry name" value="Aminotran_1_2"/>
    <property type="match status" value="1"/>
</dbReference>
<dbReference type="InterPro" id="IPR004839">
    <property type="entry name" value="Aminotransferase_I/II_large"/>
</dbReference>
<feature type="domain" description="Aminotransferase class I/classII large" evidence="3">
    <location>
        <begin position="49"/>
        <end position="346"/>
    </location>
</feature>
<keyword evidence="5" id="KW-0032">Aminotransferase</keyword>
<keyword evidence="5" id="KW-0808">Transferase</keyword>
<dbReference type="Gene3D" id="3.90.1150.10">
    <property type="entry name" value="Aspartate Aminotransferase, domain 1"/>
    <property type="match status" value="1"/>
</dbReference>
<evidence type="ECO:0000256" key="1">
    <source>
        <dbReference type="ARBA" id="ARBA00007441"/>
    </source>
</evidence>
<organism evidence="5 6">
    <name type="scientific">Aspergillus oryzae</name>
    <name type="common">Yellow koji mold</name>
    <dbReference type="NCBI Taxonomy" id="5062"/>
    <lineage>
        <taxon>Eukaryota</taxon>
        <taxon>Fungi</taxon>
        <taxon>Dikarya</taxon>
        <taxon>Ascomycota</taxon>
        <taxon>Pezizomycotina</taxon>
        <taxon>Eurotiomycetes</taxon>
        <taxon>Eurotiomycetidae</taxon>
        <taxon>Eurotiales</taxon>
        <taxon>Aspergillaceae</taxon>
        <taxon>Aspergillus</taxon>
        <taxon>Aspergillus subgen. Circumdati</taxon>
    </lineage>
</organism>
<proteinExistence type="inferred from homology"/>
<dbReference type="SUPFAM" id="SSF53474">
    <property type="entry name" value="alpha/beta-Hydrolases"/>
    <property type="match status" value="1"/>
</dbReference>
<dbReference type="EMBL" id="MKZY01000001">
    <property type="protein sequence ID" value="OOO14754.1"/>
    <property type="molecule type" value="Genomic_DNA"/>
</dbReference>
<name>A0A1S9E098_ASPOZ</name>
<reference evidence="5 6" key="1">
    <citation type="submission" date="2016-10" db="EMBL/GenBank/DDBJ databases">
        <title>Genome sequencing of Aspergillus oryzae BCC7051.</title>
        <authorList>
            <person name="Thammarongtham C."/>
            <person name="Vorapreeda T."/>
            <person name="Nookaew I."/>
            <person name="Srisuk T."/>
            <person name="Land M."/>
            <person name="Jeennor S."/>
            <person name="Laoteng K."/>
        </authorList>
    </citation>
    <scope>NUCLEOTIDE SEQUENCE [LARGE SCALE GENOMIC DNA]</scope>
    <source>
        <strain evidence="5 6">BCC7051</strain>
    </source>
</reference>
<dbReference type="PANTHER" id="PTHR43510:SF1">
    <property type="entry name" value="AMINOTRANSFERASE FUNCTION, HYPOTHETICAL (EUROFUNG)"/>
    <property type="match status" value="1"/>
</dbReference>
<dbReference type="Pfam" id="PF12697">
    <property type="entry name" value="Abhydrolase_6"/>
    <property type="match status" value="1"/>
</dbReference>
<dbReference type="CDD" id="cd00609">
    <property type="entry name" value="AAT_like"/>
    <property type="match status" value="1"/>
</dbReference>
<sequence>MKYTRMPIEVESPEEYGYEKIKYNLSESSIADQTLGSLGLQIPDLKLLYNEHKGSTALRTLIVKDHDNPTHDDVLITSGAAGALFIISSSQLAPTDHLVVVRPNYATNLETPRAIGCEITFIDLSFESGFQIDITAVEAAIQPNTKMISITTPHNPTGTIVDRDTLDRLVSLTKERGIILLVDETYADISYQGRLPIAASLGDHVISVSSLSKSYGIPGIRLGWIINKNPKLQETFLAAKEQISISGSVIDEWIAEQVLCHKDKILSATTKEMDQRREIVADWIKKEGELIEWVRPEGGVVCFPHLKKEPVGGMDAFYHRLLHKYGTYVGPGHWFEQPDTFMRIGMNTCATFQVIEHKFLGQHIREYPRATTTSQEDPLSIIAKQYVPCDNLDPSPGDISIISAHANGIPKEVYEPLWVEIYHAAKKAGVQLRGIWIADAAHQGTSGILNEEKLGNDPSAFDHSRDLILMINQLRDKLPQPIFGLGHSMGATQLINVSLMHPRIFQGLCLVEPIVFPYSAENQGRDPPAQASMRRRESFDSLDMAISQFRKSSMFQKWDPRAFDMWIEYGLRRAPGDRAERVILTTTKSQELFTFVRPTFLSEFPTDRRLAFPDLALEAPSDTLFYRPEPVITFHNLPHLRPSTLYVFGEFSQLISHQLRDSLARRTGVDIGGSGGSTTGQVKDIVVGNTGHFGPMEDPRGLAEQTVDWLKVEVEQWALLVKSSLLDSNSKVSQDFLSSLAGSHQVGRQESRLRKL</sequence>
<dbReference type="GO" id="GO:0030170">
    <property type="term" value="F:pyridoxal phosphate binding"/>
    <property type="evidence" value="ECO:0007669"/>
    <property type="project" value="InterPro"/>
</dbReference>
<dbReference type="SUPFAM" id="SSF53383">
    <property type="entry name" value="PLP-dependent transferases"/>
    <property type="match status" value="1"/>
</dbReference>
<dbReference type="OrthoDB" id="94039at2759"/>
<dbReference type="InterPro" id="IPR015424">
    <property type="entry name" value="PyrdxlP-dep_Trfase"/>
</dbReference>
<dbReference type="Gene3D" id="3.40.640.10">
    <property type="entry name" value="Type I PLP-dependent aspartate aminotransferase-like (Major domain)"/>
    <property type="match status" value="1"/>
</dbReference>
<dbReference type="PANTHER" id="PTHR43510">
    <property type="entry name" value="AMINOTRANSFERASE FUNCTION, HYPOTHETICAL (EUROFUNG)"/>
    <property type="match status" value="1"/>
</dbReference>
<dbReference type="InterPro" id="IPR029058">
    <property type="entry name" value="AB_hydrolase_fold"/>
</dbReference>
<dbReference type="AlphaFoldDB" id="A0A1S9E098"/>
<dbReference type="Gene3D" id="3.40.50.1820">
    <property type="entry name" value="alpha/beta hydrolase"/>
    <property type="match status" value="1"/>
</dbReference>
<accession>A0A1S9E098</accession>
<dbReference type="Proteomes" id="UP000190312">
    <property type="component" value="Unassembled WGS sequence"/>
</dbReference>
<evidence type="ECO:0000313" key="6">
    <source>
        <dbReference type="Proteomes" id="UP000190312"/>
    </source>
</evidence>
<dbReference type="VEuPathDB" id="FungiDB:AO090026000560"/>
<evidence type="ECO:0000256" key="2">
    <source>
        <dbReference type="ARBA" id="ARBA00022898"/>
    </source>
</evidence>
<dbReference type="InterPro" id="IPR000073">
    <property type="entry name" value="AB_hydrolase_1"/>
</dbReference>
<protein>
    <submittedName>
        <fullName evidence="5">Aminotransferase class I and II</fullName>
    </submittedName>
</protein>
<evidence type="ECO:0000313" key="5">
    <source>
        <dbReference type="EMBL" id="OOO14754.1"/>
    </source>
</evidence>
<dbReference type="GO" id="GO:0008483">
    <property type="term" value="F:transaminase activity"/>
    <property type="evidence" value="ECO:0007669"/>
    <property type="project" value="UniProtKB-KW"/>
</dbReference>
<dbReference type="InterPro" id="IPR015421">
    <property type="entry name" value="PyrdxlP-dep_Trfase_major"/>
</dbReference>
<dbReference type="InterPro" id="IPR004838">
    <property type="entry name" value="NHTrfase_class1_PyrdxlP-BS"/>
</dbReference>
<dbReference type="eggNOG" id="KOG0259">
    <property type="taxonomic scope" value="Eukaryota"/>
</dbReference>
<comment type="caution">
    <text evidence="5">The sequence shown here is derived from an EMBL/GenBank/DDBJ whole genome shotgun (WGS) entry which is preliminary data.</text>
</comment>
<keyword evidence="2" id="KW-0663">Pyridoxal phosphate</keyword>
<gene>
    <name evidence="5" type="ORF">OAory_01033490</name>
</gene>
<feature type="domain" description="AB hydrolase-1" evidence="4">
    <location>
        <begin position="429"/>
        <end position="704"/>
    </location>
</feature>